<sequence length="221" mass="24523">MTYVLLMAMNFCGRIHRHNVEINWITPLDALFEYIALTKFEGKLLMKSRPEEALEKAQVSVEMDAEVNDSCCFGILNIKSGTVVFGVIWALFSIITLSISIPSSNIPVANYSIAIGLLGIVVVVPLFMAVWMDRPLLLAPFAITLVLYLVLTVVTAFYLIQSLTRNKLSHRDDTGEVTFAVVSLGLLAAIVFLDVWSLAVLKQCYSYLRLLGMVPHSVLLP</sequence>
<dbReference type="Proteomes" id="UP001175271">
    <property type="component" value="Unassembled WGS sequence"/>
</dbReference>
<feature type="transmembrane region" description="Helical" evidence="1">
    <location>
        <begin position="108"/>
        <end position="130"/>
    </location>
</feature>
<protein>
    <submittedName>
        <fullName evidence="2">Uncharacterized protein</fullName>
    </submittedName>
</protein>
<proteinExistence type="predicted"/>
<accession>A0AA39LPR6</accession>
<feature type="transmembrane region" description="Helical" evidence="1">
    <location>
        <begin position="83"/>
        <end position="102"/>
    </location>
</feature>
<reference evidence="2" key="1">
    <citation type="submission" date="2023-06" db="EMBL/GenBank/DDBJ databases">
        <title>Genomic analysis of the entomopathogenic nematode Steinernema hermaphroditum.</title>
        <authorList>
            <person name="Schwarz E.M."/>
            <person name="Heppert J.K."/>
            <person name="Baniya A."/>
            <person name="Schwartz H.T."/>
            <person name="Tan C.-H."/>
            <person name="Antoshechkin I."/>
            <person name="Sternberg P.W."/>
            <person name="Goodrich-Blair H."/>
            <person name="Dillman A.R."/>
        </authorList>
    </citation>
    <scope>NUCLEOTIDE SEQUENCE</scope>
    <source>
        <strain evidence="2">PS9179</strain>
        <tissue evidence="2">Whole animal</tissue>
    </source>
</reference>
<dbReference type="AlphaFoldDB" id="A0AA39LPR6"/>
<keyword evidence="1" id="KW-1133">Transmembrane helix</keyword>
<comment type="caution">
    <text evidence="2">The sequence shown here is derived from an EMBL/GenBank/DDBJ whole genome shotgun (WGS) entry which is preliminary data.</text>
</comment>
<dbReference type="EMBL" id="JAUCMV010000004">
    <property type="protein sequence ID" value="KAK0405526.1"/>
    <property type="molecule type" value="Genomic_DNA"/>
</dbReference>
<keyword evidence="3" id="KW-1185">Reference proteome</keyword>
<keyword evidence="1" id="KW-0812">Transmembrane</keyword>
<keyword evidence="1" id="KW-0472">Membrane</keyword>
<name>A0AA39LPR6_9BILA</name>
<evidence type="ECO:0000313" key="3">
    <source>
        <dbReference type="Proteomes" id="UP001175271"/>
    </source>
</evidence>
<organism evidence="2 3">
    <name type="scientific">Steinernema hermaphroditum</name>
    <dbReference type="NCBI Taxonomy" id="289476"/>
    <lineage>
        <taxon>Eukaryota</taxon>
        <taxon>Metazoa</taxon>
        <taxon>Ecdysozoa</taxon>
        <taxon>Nematoda</taxon>
        <taxon>Chromadorea</taxon>
        <taxon>Rhabditida</taxon>
        <taxon>Tylenchina</taxon>
        <taxon>Panagrolaimomorpha</taxon>
        <taxon>Strongyloidoidea</taxon>
        <taxon>Steinernematidae</taxon>
        <taxon>Steinernema</taxon>
    </lineage>
</organism>
<feature type="transmembrane region" description="Helical" evidence="1">
    <location>
        <begin position="180"/>
        <end position="201"/>
    </location>
</feature>
<gene>
    <name evidence="2" type="ORF">QR680_018039</name>
</gene>
<evidence type="ECO:0000313" key="2">
    <source>
        <dbReference type="EMBL" id="KAK0405526.1"/>
    </source>
</evidence>
<feature type="transmembrane region" description="Helical" evidence="1">
    <location>
        <begin position="137"/>
        <end position="160"/>
    </location>
</feature>
<evidence type="ECO:0000256" key="1">
    <source>
        <dbReference type="SAM" id="Phobius"/>
    </source>
</evidence>